<dbReference type="PANTHER" id="PTHR43433">
    <property type="entry name" value="HYDROLASE, ALPHA/BETA FOLD FAMILY PROTEIN"/>
    <property type="match status" value="1"/>
</dbReference>
<dbReference type="PANTHER" id="PTHR43433:SF5">
    <property type="entry name" value="AB HYDROLASE-1 DOMAIN-CONTAINING PROTEIN"/>
    <property type="match status" value="1"/>
</dbReference>
<protein>
    <submittedName>
        <fullName evidence="2">Pimeloyl-ACP methyl ester carboxylesterase</fullName>
    </submittedName>
</protein>
<dbReference type="InterPro" id="IPR050471">
    <property type="entry name" value="AB_hydrolase"/>
</dbReference>
<sequence>MMEASDASGLYPVAKGDPFLSKSPVVPRQIPAAERLVDIETARLWCWDTGGGAAEPVVLLHAIVGSGAMWLHQQPVLAAAGYRVIGYSRRGHFGSDAGDPDDPGTGAGDLAALLDRLDIPSAHIVGTAGGGFVAADFAIAFPDRVRSLTLSTSLVAVRDRDYMAATMAMRDHAFESLPREFREVGPGYRATNPEGLAAWLALTAEGRPIAIAQHFLSALDLPALGGLRVPTLVIASDADMYAPPPVMRRIALAIPGARLGLIAGAGHSAYWEQPQAFNAMILDFLASI</sequence>
<evidence type="ECO:0000313" key="2">
    <source>
        <dbReference type="EMBL" id="PXW54206.1"/>
    </source>
</evidence>
<dbReference type="RefSeq" id="WP_170147446.1">
    <property type="nucleotide sequence ID" value="NZ_JAHBRY010000002.1"/>
</dbReference>
<reference evidence="2 3" key="1">
    <citation type="submission" date="2018-05" db="EMBL/GenBank/DDBJ databases">
        <title>Genomic Encyclopedia of Type Strains, Phase IV (KMG-IV): sequencing the most valuable type-strain genomes for metagenomic binning, comparative biology and taxonomic classification.</title>
        <authorList>
            <person name="Goeker M."/>
        </authorList>
    </citation>
    <scope>NUCLEOTIDE SEQUENCE [LARGE SCALE GENOMIC DNA]</scope>
    <source>
        <strain evidence="2 3">DSM 6462</strain>
    </source>
</reference>
<accession>A0A2V3TXU3</accession>
<evidence type="ECO:0000313" key="3">
    <source>
        <dbReference type="Proteomes" id="UP000248021"/>
    </source>
</evidence>
<name>A0A2V3TXU3_9HYPH</name>
<organism evidence="2 3">
    <name type="scientific">Chelatococcus asaccharovorans</name>
    <dbReference type="NCBI Taxonomy" id="28210"/>
    <lineage>
        <taxon>Bacteria</taxon>
        <taxon>Pseudomonadati</taxon>
        <taxon>Pseudomonadota</taxon>
        <taxon>Alphaproteobacteria</taxon>
        <taxon>Hyphomicrobiales</taxon>
        <taxon>Chelatococcaceae</taxon>
        <taxon>Chelatococcus</taxon>
    </lineage>
</organism>
<dbReference type="PRINTS" id="PR00111">
    <property type="entry name" value="ABHYDROLASE"/>
</dbReference>
<evidence type="ECO:0000259" key="1">
    <source>
        <dbReference type="Pfam" id="PF12697"/>
    </source>
</evidence>
<dbReference type="Gene3D" id="3.40.50.1820">
    <property type="entry name" value="alpha/beta hydrolase"/>
    <property type="match status" value="1"/>
</dbReference>
<dbReference type="EMBL" id="QJJK01000012">
    <property type="protein sequence ID" value="PXW54206.1"/>
    <property type="molecule type" value="Genomic_DNA"/>
</dbReference>
<comment type="caution">
    <text evidence="2">The sequence shown here is derived from an EMBL/GenBank/DDBJ whole genome shotgun (WGS) entry which is preliminary data.</text>
</comment>
<dbReference type="InterPro" id="IPR029058">
    <property type="entry name" value="AB_hydrolase_fold"/>
</dbReference>
<keyword evidence="3" id="KW-1185">Reference proteome</keyword>
<gene>
    <name evidence="2" type="ORF">C7450_112235</name>
</gene>
<dbReference type="InterPro" id="IPR000073">
    <property type="entry name" value="AB_hydrolase_1"/>
</dbReference>
<dbReference type="SUPFAM" id="SSF53474">
    <property type="entry name" value="alpha/beta-Hydrolases"/>
    <property type="match status" value="1"/>
</dbReference>
<proteinExistence type="predicted"/>
<dbReference type="Proteomes" id="UP000248021">
    <property type="component" value="Unassembled WGS sequence"/>
</dbReference>
<dbReference type="AlphaFoldDB" id="A0A2V3TXU3"/>
<feature type="domain" description="AB hydrolase-1" evidence="1">
    <location>
        <begin position="57"/>
        <end position="279"/>
    </location>
</feature>
<dbReference type="Pfam" id="PF12697">
    <property type="entry name" value="Abhydrolase_6"/>
    <property type="match status" value="1"/>
</dbReference>